<evidence type="ECO:0000259" key="8">
    <source>
        <dbReference type="Pfam" id="PF20998"/>
    </source>
</evidence>
<dbReference type="Pfam" id="PF20998">
    <property type="entry name" value="Nol11_C"/>
    <property type="match status" value="1"/>
</dbReference>
<comment type="caution">
    <text evidence="9">The sequence shown here is derived from an EMBL/GenBank/DDBJ whole genome shotgun (WGS) entry which is preliminary data.</text>
</comment>
<dbReference type="InterPro" id="IPR012584">
    <property type="entry name" value="NOL11_N"/>
</dbReference>
<accession>A0AAV8XS51</accession>
<evidence type="ECO:0000313" key="9">
    <source>
        <dbReference type="EMBL" id="KAJ8941329.1"/>
    </source>
</evidence>
<evidence type="ECO:0000259" key="7">
    <source>
        <dbReference type="Pfam" id="PF08168"/>
    </source>
</evidence>
<keyword evidence="3" id="KW-0805">Transcription regulation</keyword>
<dbReference type="InterPro" id="IPR048897">
    <property type="entry name" value="Nol11_C"/>
</dbReference>
<organism evidence="9 10">
    <name type="scientific">Aromia moschata</name>
    <dbReference type="NCBI Taxonomy" id="1265417"/>
    <lineage>
        <taxon>Eukaryota</taxon>
        <taxon>Metazoa</taxon>
        <taxon>Ecdysozoa</taxon>
        <taxon>Arthropoda</taxon>
        <taxon>Hexapoda</taxon>
        <taxon>Insecta</taxon>
        <taxon>Pterygota</taxon>
        <taxon>Neoptera</taxon>
        <taxon>Endopterygota</taxon>
        <taxon>Coleoptera</taxon>
        <taxon>Polyphaga</taxon>
        <taxon>Cucujiformia</taxon>
        <taxon>Chrysomeloidea</taxon>
        <taxon>Cerambycidae</taxon>
        <taxon>Cerambycinae</taxon>
        <taxon>Callichromatini</taxon>
        <taxon>Aromia</taxon>
    </lineage>
</organism>
<dbReference type="GO" id="GO:0005730">
    <property type="term" value="C:nucleolus"/>
    <property type="evidence" value="ECO:0007669"/>
    <property type="project" value="UniProtKB-SubCell"/>
</dbReference>
<keyword evidence="4" id="KW-0010">Activator</keyword>
<dbReference type="PANTHER" id="PTHR15633">
    <property type="entry name" value="NUCLEOLAR PROTEIN 11"/>
    <property type="match status" value="1"/>
</dbReference>
<feature type="domain" description="Nucleolar protein 11 C-terminal" evidence="8">
    <location>
        <begin position="378"/>
        <end position="590"/>
    </location>
</feature>
<evidence type="ECO:0000256" key="4">
    <source>
        <dbReference type="ARBA" id="ARBA00023159"/>
    </source>
</evidence>
<evidence type="ECO:0000256" key="1">
    <source>
        <dbReference type="ARBA" id="ARBA00004604"/>
    </source>
</evidence>
<evidence type="ECO:0000256" key="3">
    <source>
        <dbReference type="ARBA" id="ARBA00023015"/>
    </source>
</evidence>
<keyword evidence="6" id="KW-0539">Nucleus</keyword>
<feature type="domain" description="Nucleolar protein 11 N-terminal" evidence="7">
    <location>
        <begin position="1"/>
        <end position="319"/>
    </location>
</feature>
<evidence type="ECO:0008006" key="11">
    <source>
        <dbReference type="Google" id="ProtNLM"/>
    </source>
</evidence>
<keyword evidence="5" id="KW-0804">Transcription</keyword>
<dbReference type="AlphaFoldDB" id="A0AAV8XS51"/>
<comment type="subcellular location">
    <subcellularLocation>
        <location evidence="1">Nucleus</location>
        <location evidence="1">Nucleolus</location>
    </subcellularLocation>
</comment>
<gene>
    <name evidence="9" type="ORF">NQ318_004773</name>
</gene>
<name>A0AAV8XS51_9CUCU</name>
<evidence type="ECO:0000256" key="2">
    <source>
        <dbReference type="ARBA" id="ARBA00022552"/>
    </source>
</evidence>
<dbReference type="GO" id="GO:0030490">
    <property type="term" value="P:maturation of SSU-rRNA"/>
    <property type="evidence" value="ECO:0007669"/>
    <property type="project" value="InterPro"/>
</dbReference>
<reference evidence="9" key="1">
    <citation type="journal article" date="2023" name="Insect Mol. Biol.">
        <title>Genome sequencing provides insights into the evolution of gene families encoding plant cell wall-degrading enzymes in longhorned beetles.</title>
        <authorList>
            <person name="Shin N.R."/>
            <person name="Okamura Y."/>
            <person name="Kirsch R."/>
            <person name="Pauchet Y."/>
        </authorList>
    </citation>
    <scope>NUCLEOTIDE SEQUENCE</scope>
    <source>
        <strain evidence="9">AMC_N1</strain>
    </source>
</reference>
<evidence type="ECO:0000256" key="5">
    <source>
        <dbReference type="ARBA" id="ARBA00023163"/>
    </source>
</evidence>
<dbReference type="GO" id="GO:0003723">
    <property type="term" value="F:RNA binding"/>
    <property type="evidence" value="ECO:0007669"/>
    <property type="project" value="TreeGrafter"/>
</dbReference>
<proteinExistence type="predicted"/>
<evidence type="ECO:0000313" key="10">
    <source>
        <dbReference type="Proteomes" id="UP001162162"/>
    </source>
</evidence>
<protein>
    <recommendedName>
        <fullName evidence="11">Nucleolar protein 11</fullName>
    </recommendedName>
</protein>
<dbReference type="InterPro" id="IPR042859">
    <property type="entry name" value="NOL11"/>
</dbReference>
<dbReference type="EMBL" id="JAPWTK010000378">
    <property type="protein sequence ID" value="KAJ8941329.1"/>
    <property type="molecule type" value="Genomic_DNA"/>
</dbReference>
<keyword evidence="10" id="KW-1185">Reference proteome</keyword>
<dbReference type="PANTHER" id="PTHR15633:SF2">
    <property type="entry name" value="NUCLEOLAR PROTEIN 11"/>
    <property type="match status" value="1"/>
</dbReference>
<evidence type="ECO:0000256" key="6">
    <source>
        <dbReference type="ARBA" id="ARBA00023242"/>
    </source>
</evidence>
<dbReference type="Pfam" id="PF08168">
    <property type="entry name" value="NOL11_N"/>
    <property type="match status" value="1"/>
</dbReference>
<keyword evidence="2" id="KW-0698">rRNA processing</keyword>
<dbReference type="Proteomes" id="UP001162162">
    <property type="component" value="Unassembled WGS sequence"/>
</dbReference>
<sequence>MAQLGSYYGLCPLIDSKNLLGISEDVEKGVVIVTLGKNIACRYKLSDQKQISSWKTKEKFSSPVIYDSKYSQYLAVFNQLCIKFWSKDEENLDKLKKYKFSKQIYTLISDGNDTLVFFQDGAFCTLTDAIEMRKNLNLEPVVLDSEEIVDILYKKVRDDFYVGIIVRSSNEFNLYWTKHNLSSKLSKLKLFRDGYMLQGYVFYVDGAIVNLLSLWSDGRIFSHPLETDDRISDSELFARVECVSTKHSVSMVSLDEYYVAMFGANCNEEGAMLAIYNTQFKVTQSTQPFKLFTEGAKLQCIEGNLFLPVGQNLAVIPFKLETEQLAALVGSHKTEQPEKDADVAIVQEFEVASWNTKSNIKAARAPSELSFSITERTKQGLPESVIVGEILPDIFKQHDIDALSLIINYFSDIPEKYLAKVLKCVLTEESTFFSDSEQSMSESVPSDLQPVARTKLLDMILCKPFSEISLVSYLRSELTLNEVLSLINYVCFLWSDEGHVLPSFNSLKSEAQLIKWTYVLIDSSYQKFLLSKDERVGETLNRLLRLTTENLQFVDDLKLVSNILSEYKNRKYKVASNVGLKYSIEQINLY</sequence>